<dbReference type="RefSeq" id="WP_130677234.1">
    <property type="nucleotide sequence ID" value="NZ_JBGEWP010000017.1"/>
</dbReference>
<evidence type="ECO:0000313" key="2">
    <source>
        <dbReference type="Proteomes" id="UP000293652"/>
    </source>
</evidence>
<sequence>MSINFHNPDQYMASLRTIIAQGRKRVGILIGAGAPAGMASDDGSRPLIPAVAALTTQILTVLEPTYKIQIEGLKADSTKHDIETLLSRIRSLSNVISKTQVHGLDGDGYRTMAEAICGEIGKVVDVRLPTKVSPYSELVSWITGASRSHPVEIFTTNYDLLFEEAFERARAPYFDGFTGSREAFFDPASVSDERLTPRWSKLWKLHGSLGWKANDRGEVVRTGQTDATHLIFPEHLKYDQTQKAPYAALLDRLRSFLATEDTLLVSIGFSFADAHISARISEALAVNPASSVFAFQFQTLDKEHCAVELATRRSNFSVYARDQAVINGVTAKWAPPLELPTKDWEPIRHSYWREPPGGGPPEFQLGAIEAFARFFANARSPQAFAPIAVQVPIGTAPAAPASTVETAA</sequence>
<protein>
    <submittedName>
        <fullName evidence="1">SIR2 family protein</fullName>
    </submittedName>
</protein>
<proteinExistence type="predicted"/>
<dbReference type="Proteomes" id="UP000293652">
    <property type="component" value="Unassembled WGS sequence"/>
</dbReference>
<accession>A0A4Q8Y491</accession>
<comment type="caution">
    <text evidence="1">The sequence shown here is derived from an EMBL/GenBank/DDBJ whole genome shotgun (WGS) entry which is preliminary data.</text>
</comment>
<dbReference type="EMBL" id="SIPC01000001">
    <property type="protein sequence ID" value="TAX70874.1"/>
    <property type="molecule type" value="Genomic_DNA"/>
</dbReference>
<organism evidence="1 2">
    <name type="scientific">Rhizobium leguminosarum</name>
    <dbReference type="NCBI Taxonomy" id="384"/>
    <lineage>
        <taxon>Bacteria</taxon>
        <taxon>Pseudomonadati</taxon>
        <taxon>Pseudomonadota</taxon>
        <taxon>Alphaproteobacteria</taxon>
        <taxon>Hyphomicrobiales</taxon>
        <taxon>Rhizobiaceae</taxon>
        <taxon>Rhizobium/Agrobacterium group</taxon>
        <taxon>Rhizobium</taxon>
    </lineage>
</organism>
<dbReference type="Pfam" id="PF13289">
    <property type="entry name" value="SIR2_2"/>
    <property type="match status" value="1"/>
</dbReference>
<evidence type="ECO:0000313" key="1">
    <source>
        <dbReference type="EMBL" id="TAX70874.1"/>
    </source>
</evidence>
<dbReference type="AlphaFoldDB" id="A0A4Q8Y491"/>
<reference evidence="1 2" key="1">
    <citation type="submission" date="2019-02" db="EMBL/GenBank/DDBJ databases">
        <title>The genomic architecture of introgression among sibling species of bacteria.</title>
        <authorList>
            <person name="Cavassim M.I.A."/>
            <person name="Moeskjaer S."/>
            <person name="Moslemi C."/>
            <person name="Fields B."/>
            <person name="Bachmann A."/>
            <person name="Vilhjalmsson B."/>
            <person name="Schierup M.H."/>
            <person name="Young J.P.W."/>
            <person name="Andersen S.U."/>
        </authorList>
    </citation>
    <scope>NUCLEOTIDE SEQUENCE [LARGE SCALE GENOMIC DNA]</scope>
    <source>
        <strain evidence="1 2">SM145A</strain>
    </source>
</reference>
<name>A0A4Q8Y491_RHILE</name>
<gene>
    <name evidence="1" type="ORF">ELI03_03450</name>
</gene>